<dbReference type="Proteomes" id="UP000828390">
    <property type="component" value="Unassembled WGS sequence"/>
</dbReference>
<organism evidence="2 3">
    <name type="scientific">Dreissena polymorpha</name>
    <name type="common">Zebra mussel</name>
    <name type="synonym">Mytilus polymorpha</name>
    <dbReference type="NCBI Taxonomy" id="45954"/>
    <lineage>
        <taxon>Eukaryota</taxon>
        <taxon>Metazoa</taxon>
        <taxon>Spiralia</taxon>
        <taxon>Lophotrochozoa</taxon>
        <taxon>Mollusca</taxon>
        <taxon>Bivalvia</taxon>
        <taxon>Autobranchia</taxon>
        <taxon>Heteroconchia</taxon>
        <taxon>Euheterodonta</taxon>
        <taxon>Imparidentia</taxon>
        <taxon>Neoheterodontei</taxon>
        <taxon>Myida</taxon>
        <taxon>Dreissenoidea</taxon>
        <taxon>Dreissenidae</taxon>
        <taxon>Dreissena</taxon>
    </lineage>
</organism>
<name>A0A9D4HZ40_DREPO</name>
<feature type="compositionally biased region" description="Basic and acidic residues" evidence="1">
    <location>
        <begin position="51"/>
        <end position="66"/>
    </location>
</feature>
<protein>
    <submittedName>
        <fullName evidence="2">Uncharacterized protein</fullName>
    </submittedName>
</protein>
<reference evidence="2" key="2">
    <citation type="submission" date="2020-11" db="EMBL/GenBank/DDBJ databases">
        <authorList>
            <person name="McCartney M.A."/>
            <person name="Auch B."/>
            <person name="Kono T."/>
            <person name="Mallez S."/>
            <person name="Becker A."/>
            <person name="Gohl D.M."/>
            <person name="Silverstein K.A.T."/>
            <person name="Koren S."/>
            <person name="Bechman K.B."/>
            <person name="Herman A."/>
            <person name="Abrahante J.E."/>
            <person name="Garbe J."/>
        </authorList>
    </citation>
    <scope>NUCLEOTIDE SEQUENCE</scope>
    <source>
        <strain evidence="2">Duluth1</strain>
        <tissue evidence="2">Whole animal</tissue>
    </source>
</reference>
<dbReference type="EMBL" id="JAIWYP010000011">
    <property type="protein sequence ID" value="KAH3738007.1"/>
    <property type="molecule type" value="Genomic_DNA"/>
</dbReference>
<keyword evidence="3" id="KW-1185">Reference proteome</keyword>
<gene>
    <name evidence="2" type="ORF">DPMN_044610</name>
</gene>
<proteinExistence type="predicted"/>
<reference evidence="2" key="1">
    <citation type="journal article" date="2019" name="bioRxiv">
        <title>The Genome of the Zebra Mussel, Dreissena polymorpha: A Resource for Invasive Species Research.</title>
        <authorList>
            <person name="McCartney M.A."/>
            <person name="Auch B."/>
            <person name="Kono T."/>
            <person name="Mallez S."/>
            <person name="Zhang Y."/>
            <person name="Obille A."/>
            <person name="Becker A."/>
            <person name="Abrahante J.E."/>
            <person name="Garbe J."/>
            <person name="Badalamenti J.P."/>
            <person name="Herman A."/>
            <person name="Mangelson H."/>
            <person name="Liachko I."/>
            <person name="Sullivan S."/>
            <person name="Sone E.D."/>
            <person name="Koren S."/>
            <person name="Silverstein K.A.T."/>
            <person name="Beckman K.B."/>
            <person name="Gohl D.M."/>
        </authorList>
    </citation>
    <scope>NUCLEOTIDE SEQUENCE</scope>
    <source>
        <strain evidence="2">Duluth1</strain>
        <tissue evidence="2">Whole animal</tissue>
    </source>
</reference>
<evidence type="ECO:0000313" key="2">
    <source>
        <dbReference type="EMBL" id="KAH3738007.1"/>
    </source>
</evidence>
<feature type="region of interest" description="Disordered" evidence="1">
    <location>
        <begin position="1"/>
        <end position="67"/>
    </location>
</feature>
<evidence type="ECO:0000256" key="1">
    <source>
        <dbReference type="SAM" id="MobiDB-lite"/>
    </source>
</evidence>
<dbReference type="AlphaFoldDB" id="A0A9D4HZ40"/>
<comment type="caution">
    <text evidence="2">The sequence shown here is derived from an EMBL/GenBank/DDBJ whole genome shotgun (WGS) entry which is preliminary data.</text>
</comment>
<evidence type="ECO:0000313" key="3">
    <source>
        <dbReference type="Proteomes" id="UP000828390"/>
    </source>
</evidence>
<sequence length="110" mass="12043">MMERRRQSYGDIQGLGTLNGSRKKTLLRHSDTDSNIAITLGGDSSGDESSGDDKRHHVGHGHDGHALHRTISVTSCQFGRDCGSARSELEKFKNATKRYTNELSGKTKGK</sequence>
<accession>A0A9D4HZ40</accession>